<dbReference type="Pfam" id="PF02441">
    <property type="entry name" value="Flavoprotein"/>
    <property type="match status" value="1"/>
</dbReference>
<dbReference type="GO" id="GO:0015937">
    <property type="term" value="P:coenzyme A biosynthetic process"/>
    <property type="evidence" value="ECO:0007669"/>
    <property type="project" value="UniProtKB-KW"/>
</dbReference>
<dbReference type="eggNOG" id="KOG0672">
    <property type="taxonomic scope" value="Eukaryota"/>
</dbReference>
<keyword evidence="5" id="KW-1185">Reference proteome</keyword>
<protein>
    <recommendedName>
        <fullName evidence="3">Flavoprotein domain-containing protein</fullName>
    </recommendedName>
</protein>
<dbReference type="InterPro" id="IPR036551">
    <property type="entry name" value="Flavin_trans-like"/>
</dbReference>
<dbReference type="Gene3D" id="3.40.50.1950">
    <property type="entry name" value="Flavin prenyltransferase-like"/>
    <property type="match status" value="1"/>
</dbReference>
<dbReference type="EMBL" id="CAHR02000188">
    <property type="protein sequence ID" value="CCG83921.1"/>
    <property type="molecule type" value="Genomic_DNA"/>
</dbReference>
<comment type="similarity">
    <text evidence="2">Belongs to the HFCD (homooligomeric flavin containing Cys decarboxylase) superfamily.</text>
</comment>
<keyword evidence="1" id="KW-0173">Coenzyme A biosynthesis</keyword>
<organism evidence="4 5">
    <name type="scientific">Taphrina deformans (strain PYCC 5710 / ATCC 11124 / CBS 356.35 / IMI 108563 / JCM 9778 / NBRC 8474)</name>
    <name type="common">Peach leaf curl fungus</name>
    <name type="synonym">Lalaria deformans</name>
    <dbReference type="NCBI Taxonomy" id="1097556"/>
    <lineage>
        <taxon>Eukaryota</taxon>
        <taxon>Fungi</taxon>
        <taxon>Dikarya</taxon>
        <taxon>Ascomycota</taxon>
        <taxon>Taphrinomycotina</taxon>
        <taxon>Taphrinomycetes</taxon>
        <taxon>Taphrinales</taxon>
        <taxon>Taphrinaceae</taxon>
        <taxon>Taphrina</taxon>
    </lineage>
</organism>
<name>R4XDG4_TAPDE</name>
<gene>
    <name evidence="4" type="ORF">TAPDE_004260</name>
</gene>
<sequence>MVRRFELPASSPDRLNVIVASTGSVATIKIPSLLSALVGEGCYNIIYLPSHTAREFVGPGEIPHPVRTFNDADEWSGWCRGDEVLHIELRKWSHVLLLAPLSAHTLAKLAHGLSDSLVLEVVRAWDYSPLPTTTTSIATLTPEGGCSNGRTARRVLGCAPAMNTCMYTHPFTATHLRVLTETLHFTVLGPVEKTLACGDVGTGAMVEVRDLVEWLRQVRSEILSPRQ</sequence>
<proteinExistence type="inferred from homology"/>
<evidence type="ECO:0000256" key="2">
    <source>
        <dbReference type="ARBA" id="ARBA00038350"/>
    </source>
</evidence>
<dbReference type="OrthoDB" id="1532798at2759"/>
<evidence type="ECO:0000313" key="4">
    <source>
        <dbReference type="EMBL" id="CCG83921.1"/>
    </source>
</evidence>
<evidence type="ECO:0000259" key="3">
    <source>
        <dbReference type="Pfam" id="PF02441"/>
    </source>
</evidence>
<dbReference type="InterPro" id="IPR003382">
    <property type="entry name" value="Flavoprotein"/>
</dbReference>
<dbReference type="STRING" id="1097556.R4XDG4"/>
<dbReference type="PANTHER" id="PTHR14359:SF6">
    <property type="entry name" value="PHOSPHOPANTOTHENOYLCYSTEINE DECARBOXYLASE"/>
    <property type="match status" value="1"/>
</dbReference>
<comment type="caution">
    <text evidence="4">The sequence shown here is derived from an EMBL/GenBank/DDBJ whole genome shotgun (WGS) entry which is preliminary data.</text>
</comment>
<dbReference type="GO" id="GO:0010181">
    <property type="term" value="F:FMN binding"/>
    <property type="evidence" value="ECO:0007669"/>
    <property type="project" value="TreeGrafter"/>
</dbReference>
<dbReference type="AlphaFoldDB" id="R4XDG4"/>
<dbReference type="PANTHER" id="PTHR14359">
    <property type="entry name" value="HOMO-OLIGOMERIC FLAVIN CONTAINING CYS DECARBOXYLASE FAMILY"/>
    <property type="match status" value="1"/>
</dbReference>
<dbReference type="GO" id="GO:0004633">
    <property type="term" value="F:phosphopantothenoylcysteine decarboxylase activity"/>
    <property type="evidence" value="ECO:0007669"/>
    <property type="project" value="TreeGrafter"/>
</dbReference>
<evidence type="ECO:0000313" key="5">
    <source>
        <dbReference type="Proteomes" id="UP000013776"/>
    </source>
</evidence>
<dbReference type="VEuPathDB" id="FungiDB:TAPDE_004260"/>
<dbReference type="GO" id="GO:0071513">
    <property type="term" value="C:phosphopantothenoylcysteine decarboxylase complex"/>
    <property type="evidence" value="ECO:0007669"/>
    <property type="project" value="TreeGrafter"/>
</dbReference>
<feature type="domain" description="Flavoprotein" evidence="3">
    <location>
        <begin position="16"/>
        <end position="217"/>
    </location>
</feature>
<evidence type="ECO:0000256" key="1">
    <source>
        <dbReference type="ARBA" id="ARBA00022993"/>
    </source>
</evidence>
<dbReference type="Proteomes" id="UP000013776">
    <property type="component" value="Unassembled WGS sequence"/>
</dbReference>
<reference evidence="4 5" key="1">
    <citation type="journal article" date="2013" name="MBio">
        <title>Genome sequencing of the plant pathogen Taphrina deformans, the causal agent of peach leaf curl.</title>
        <authorList>
            <person name="Cisse O.H."/>
            <person name="Almeida J.M.G.C.F."/>
            <person name="Fonseca A."/>
            <person name="Kumar A.A."/>
            <person name="Salojaervi J."/>
            <person name="Overmyer K."/>
            <person name="Hauser P.M."/>
            <person name="Pagni M."/>
        </authorList>
    </citation>
    <scope>NUCLEOTIDE SEQUENCE [LARGE SCALE GENOMIC DNA]</scope>
    <source>
        <strain evidence="5">PYCC 5710 / ATCC 11124 / CBS 356.35 / IMI 108563 / JCM 9778 / NBRC 8474</strain>
    </source>
</reference>
<accession>R4XDG4</accession>
<dbReference type="SUPFAM" id="SSF52507">
    <property type="entry name" value="Homo-oligomeric flavin-containing Cys decarboxylases, HFCD"/>
    <property type="match status" value="1"/>
</dbReference>